<gene>
    <name evidence="1" type="ORF">PbJCM13498_34330</name>
</gene>
<dbReference type="AlphaFoldDB" id="A0A5M4B350"/>
<proteinExistence type="predicted"/>
<evidence type="ECO:0000313" key="1">
    <source>
        <dbReference type="EMBL" id="GET34570.1"/>
    </source>
</evidence>
<comment type="caution">
    <text evidence="1">The sequence shown here is derived from an EMBL/GenBank/DDBJ whole genome shotgun (WGS) entry which is preliminary data.</text>
</comment>
<keyword evidence="2" id="KW-1185">Reference proteome</keyword>
<protein>
    <submittedName>
        <fullName evidence="1">Uncharacterized protein</fullName>
    </submittedName>
</protein>
<reference evidence="1 2" key="1">
    <citation type="submission" date="2019-10" db="EMBL/GenBank/DDBJ databases">
        <title>Prolixibacter strains distinguished by the presence of nitrate reductase genes were adept at nitrate-dependent anaerobic corrosion of metallic iron and carbon steel.</title>
        <authorList>
            <person name="Iino T."/>
            <person name="Shono N."/>
            <person name="Ito K."/>
            <person name="Nakamura R."/>
            <person name="Sueoka K."/>
            <person name="Harayama S."/>
            <person name="Ohkuma M."/>
        </authorList>
    </citation>
    <scope>NUCLEOTIDE SEQUENCE [LARGE SCALE GENOMIC DNA]</scope>
    <source>
        <strain evidence="1 2">JCM 13498</strain>
    </source>
</reference>
<evidence type="ECO:0000313" key="2">
    <source>
        <dbReference type="Proteomes" id="UP000391834"/>
    </source>
</evidence>
<name>A0A5M4B350_9BACT</name>
<dbReference type="EMBL" id="BLAX01000001">
    <property type="protein sequence ID" value="GET34570.1"/>
    <property type="molecule type" value="Genomic_DNA"/>
</dbReference>
<dbReference type="OrthoDB" id="9813469at2"/>
<sequence length="437" mass="49938">MLRNLSKILVVDNEEREIDTISEALKILDIPAHYTLYSAANPPKIPYTGIRLAFFDINLLNAVQVDTKAIYSFINALKQCIGLDNGPYILIFWSTHINVIEQIKEHINKREKDNVPAPILIDTIDKTIVGNSNQLLDKIRRILSNDILEILFDYESNISHAAGNTLKTIFNVVSSGNDSWGESTNFDNNFDLVFSNIAFETYGYKSAMENPISAVRDGLNPILTNELSSIELTSKWESKLNYLLKTEDKNKFTKIDQEFICKLNSIYHFNFNTERTKKTSRGAVVEFIPKEGQMLSLFGKELKQLRHKFLPFNSKAVGKTEKKEIQDKSQFVLLEISASCDYAQNNHRTHTYILGLLAPLFDEQYLMKQSDSIIKLPLFSHLGNNNILLFNSRYVITTTDESQDFIGDILFSIKAELLNKITTDYTNYISRLGVIQF</sequence>
<dbReference type="RefSeq" id="WP_027585619.1">
    <property type="nucleotide sequence ID" value="NZ_BLAX01000001.1"/>
</dbReference>
<organism evidence="1 2">
    <name type="scientific">Prolixibacter bellariivorans</name>
    <dbReference type="NCBI Taxonomy" id="314319"/>
    <lineage>
        <taxon>Bacteria</taxon>
        <taxon>Pseudomonadati</taxon>
        <taxon>Bacteroidota</taxon>
        <taxon>Bacteroidia</taxon>
        <taxon>Marinilabiliales</taxon>
        <taxon>Prolixibacteraceae</taxon>
        <taxon>Prolixibacter</taxon>
    </lineage>
</organism>
<accession>A0A5M4B350</accession>
<dbReference type="Proteomes" id="UP000391834">
    <property type="component" value="Unassembled WGS sequence"/>
</dbReference>